<name>A0A139IA41_9PEZI</name>
<sequence length="63" mass="6517">MTKHGGGIKSSGQSVTFGIIPNMIVPHVRTYLSRHSAGSPNWSVGLFSPYGTASSIPSLGSSN</sequence>
<organism evidence="1 2">
    <name type="scientific">Pseudocercospora musae</name>
    <dbReference type="NCBI Taxonomy" id="113226"/>
    <lineage>
        <taxon>Eukaryota</taxon>
        <taxon>Fungi</taxon>
        <taxon>Dikarya</taxon>
        <taxon>Ascomycota</taxon>
        <taxon>Pezizomycotina</taxon>
        <taxon>Dothideomycetes</taxon>
        <taxon>Dothideomycetidae</taxon>
        <taxon>Mycosphaerellales</taxon>
        <taxon>Mycosphaerellaceae</taxon>
        <taxon>Pseudocercospora</taxon>
    </lineage>
</organism>
<reference evidence="1 2" key="1">
    <citation type="submission" date="2015-07" db="EMBL/GenBank/DDBJ databases">
        <title>Comparative genomics of the Sigatoka disease complex on banana suggests a link between parallel evolutionary changes in Pseudocercospora fijiensis and Pseudocercospora eumusae and increased virulence on the banana host.</title>
        <authorList>
            <person name="Chang T.-C."/>
            <person name="Salvucci A."/>
            <person name="Crous P.W."/>
            <person name="Stergiopoulos I."/>
        </authorList>
    </citation>
    <scope>NUCLEOTIDE SEQUENCE [LARGE SCALE GENOMIC DNA]</scope>
    <source>
        <strain evidence="1 2">CBS 116634</strain>
    </source>
</reference>
<accession>A0A139IA41</accession>
<protein>
    <submittedName>
        <fullName evidence="1">Uncharacterized protein</fullName>
    </submittedName>
</protein>
<evidence type="ECO:0000313" key="2">
    <source>
        <dbReference type="Proteomes" id="UP000073492"/>
    </source>
</evidence>
<dbReference type="Proteomes" id="UP000073492">
    <property type="component" value="Unassembled WGS sequence"/>
</dbReference>
<proteinExistence type="predicted"/>
<gene>
    <name evidence="1" type="ORF">AC579_3309</name>
</gene>
<keyword evidence="2" id="KW-1185">Reference proteome</keyword>
<dbReference type="EMBL" id="LFZO01000199">
    <property type="protein sequence ID" value="KXT11455.1"/>
    <property type="molecule type" value="Genomic_DNA"/>
</dbReference>
<comment type="caution">
    <text evidence="1">The sequence shown here is derived from an EMBL/GenBank/DDBJ whole genome shotgun (WGS) entry which is preliminary data.</text>
</comment>
<evidence type="ECO:0000313" key="1">
    <source>
        <dbReference type="EMBL" id="KXT11455.1"/>
    </source>
</evidence>
<dbReference type="AlphaFoldDB" id="A0A139IA41"/>